<organism evidence="1 2">
    <name type="scientific">Aspergillus granulosus</name>
    <dbReference type="NCBI Taxonomy" id="176169"/>
    <lineage>
        <taxon>Eukaryota</taxon>
        <taxon>Fungi</taxon>
        <taxon>Dikarya</taxon>
        <taxon>Ascomycota</taxon>
        <taxon>Pezizomycotina</taxon>
        <taxon>Eurotiomycetes</taxon>
        <taxon>Eurotiomycetidae</taxon>
        <taxon>Eurotiales</taxon>
        <taxon>Aspergillaceae</taxon>
        <taxon>Aspergillus</taxon>
        <taxon>Aspergillus subgen. Nidulantes</taxon>
    </lineage>
</organism>
<comment type="caution">
    <text evidence="1">The sequence shown here is derived from an EMBL/GenBank/DDBJ whole genome shotgun (WGS) entry which is preliminary data.</text>
</comment>
<sequence>METHSIIDLTGEQTSERLQSSCLVVAAPITRNSTLGVAHASNMVEAHSIINPTDEETPDILQSSISRISTLETTQIFRRQILQKRRLQIG</sequence>
<reference evidence="1 2" key="1">
    <citation type="submission" date="2024-07" db="EMBL/GenBank/DDBJ databases">
        <title>Section-level genome sequencing and comparative genomics of Aspergillus sections Usti and Cavernicolus.</title>
        <authorList>
            <consortium name="Lawrence Berkeley National Laboratory"/>
            <person name="Nybo J.L."/>
            <person name="Vesth T.C."/>
            <person name="Theobald S."/>
            <person name="Frisvad J.C."/>
            <person name="Larsen T.O."/>
            <person name="Kjaerboelling I."/>
            <person name="Rothschild-Mancinelli K."/>
            <person name="Lyhne E.K."/>
            <person name="Kogle M.E."/>
            <person name="Barry K."/>
            <person name="Clum A."/>
            <person name="Na H."/>
            <person name="Ledsgaard L."/>
            <person name="Lin J."/>
            <person name="Lipzen A."/>
            <person name="Kuo A."/>
            <person name="Riley R."/>
            <person name="Mondo S."/>
            <person name="Labutti K."/>
            <person name="Haridas S."/>
            <person name="Pangalinan J."/>
            <person name="Salamov A.A."/>
            <person name="Simmons B.A."/>
            <person name="Magnuson J.K."/>
            <person name="Chen J."/>
            <person name="Drula E."/>
            <person name="Henrissat B."/>
            <person name="Wiebenga A."/>
            <person name="Lubbers R.J."/>
            <person name="Gomes A.C."/>
            <person name="Makela M.R."/>
            <person name="Stajich J."/>
            <person name="Grigoriev I.V."/>
            <person name="Mortensen U.H."/>
            <person name="De Vries R.P."/>
            <person name="Baker S.E."/>
            <person name="Andersen M.R."/>
        </authorList>
    </citation>
    <scope>NUCLEOTIDE SEQUENCE [LARGE SCALE GENOMIC DNA]</scope>
    <source>
        <strain evidence="1 2">CBS 588.65</strain>
    </source>
</reference>
<dbReference type="EMBL" id="JBFXLT010000321">
    <property type="protein sequence ID" value="KAL2801563.1"/>
    <property type="molecule type" value="Genomic_DNA"/>
</dbReference>
<proteinExistence type="predicted"/>
<gene>
    <name evidence="1" type="ORF">BJX63DRAFT_417107</name>
</gene>
<accession>A0ABR4GR63</accession>
<evidence type="ECO:0000313" key="2">
    <source>
        <dbReference type="Proteomes" id="UP001610334"/>
    </source>
</evidence>
<dbReference type="Proteomes" id="UP001610334">
    <property type="component" value="Unassembled WGS sequence"/>
</dbReference>
<name>A0ABR4GR63_9EURO</name>
<protein>
    <submittedName>
        <fullName evidence="1">Uncharacterized protein</fullName>
    </submittedName>
</protein>
<evidence type="ECO:0000313" key="1">
    <source>
        <dbReference type="EMBL" id="KAL2801563.1"/>
    </source>
</evidence>
<keyword evidence="2" id="KW-1185">Reference proteome</keyword>